<keyword evidence="3" id="KW-1185">Reference proteome</keyword>
<feature type="compositionally biased region" description="Basic and acidic residues" evidence="1">
    <location>
        <begin position="338"/>
        <end position="358"/>
    </location>
</feature>
<feature type="region of interest" description="Disordered" evidence="1">
    <location>
        <begin position="338"/>
        <end position="367"/>
    </location>
</feature>
<dbReference type="Proteomes" id="UP001159427">
    <property type="component" value="Unassembled WGS sequence"/>
</dbReference>
<accession>A0ABN8SNX8</accession>
<feature type="compositionally biased region" description="Basic and acidic residues" evidence="1">
    <location>
        <begin position="238"/>
        <end position="254"/>
    </location>
</feature>
<evidence type="ECO:0000313" key="2">
    <source>
        <dbReference type="EMBL" id="CAH3193249.1"/>
    </source>
</evidence>
<dbReference type="EMBL" id="CALNXI010003431">
    <property type="protein sequence ID" value="CAH3193249.1"/>
    <property type="molecule type" value="Genomic_DNA"/>
</dbReference>
<protein>
    <submittedName>
        <fullName evidence="2">Uncharacterized protein</fullName>
    </submittedName>
</protein>
<feature type="region of interest" description="Disordered" evidence="1">
    <location>
        <begin position="224"/>
        <end position="283"/>
    </location>
</feature>
<evidence type="ECO:0000313" key="3">
    <source>
        <dbReference type="Proteomes" id="UP001159427"/>
    </source>
</evidence>
<gene>
    <name evidence="2" type="ORF">PEVE_00025490</name>
</gene>
<feature type="compositionally biased region" description="Polar residues" evidence="1">
    <location>
        <begin position="270"/>
        <end position="280"/>
    </location>
</feature>
<proteinExistence type="predicted"/>
<comment type="caution">
    <text evidence="2">The sequence shown here is derived from an EMBL/GenBank/DDBJ whole genome shotgun (WGS) entry which is preliminary data.</text>
</comment>
<sequence length="510" mass="59895">MLSNRYLSFQELREVRVAFQLYEHEDMLGLVIDEHVLLRTLKICGRAVSPVKLKQHIKHMTRQVPDRLMLYEFLDLLLLCERDAEVQLQPLQQVNGVDKNNLFKLCDFQAVLSTEDEKKIRHLDHLYEQGYTRTGSGHHQELPSWRLLHQDYYVDSNPRVELVSRQQQRSLELCDHLDHSNKKVMHARCGYVGASNRRTVFIDLNDVNRKLKPLSRNPVQFESYSKEKVETAENEEYDTPKEQLSKNFELERSSTRTSSGSTKMYRDFDGTTSAKMSQTSRTRHQGILVTPRDLHNSHVMSQNLQWDIETQSQRLKQRTDKQMKEKYAFYYKRLRRYQDSDENTEKEPSSKSKVKELQEANTTLNKSKDSAPVELIVSPRRQVPKRNSIYQSLMERLHKTDSLLDFGEVRIQDYNVSMPARLVSDSSFLRKQKLSLQFAKKSLEQHDRKRAVQVQRLGTLHSPQRYQHDEHDMGETHVDKVEQLLEKLQEANYVASGRKGFGNQKEFVLA</sequence>
<evidence type="ECO:0000256" key="1">
    <source>
        <dbReference type="SAM" id="MobiDB-lite"/>
    </source>
</evidence>
<name>A0ABN8SNX8_9CNID</name>
<organism evidence="2 3">
    <name type="scientific">Porites evermanni</name>
    <dbReference type="NCBI Taxonomy" id="104178"/>
    <lineage>
        <taxon>Eukaryota</taxon>
        <taxon>Metazoa</taxon>
        <taxon>Cnidaria</taxon>
        <taxon>Anthozoa</taxon>
        <taxon>Hexacorallia</taxon>
        <taxon>Scleractinia</taxon>
        <taxon>Fungiina</taxon>
        <taxon>Poritidae</taxon>
        <taxon>Porites</taxon>
    </lineage>
</organism>
<reference evidence="2 3" key="1">
    <citation type="submission" date="2022-05" db="EMBL/GenBank/DDBJ databases">
        <authorList>
            <consortium name="Genoscope - CEA"/>
            <person name="William W."/>
        </authorList>
    </citation>
    <scope>NUCLEOTIDE SEQUENCE [LARGE SCALE GENOMIC DNA]</scope>
</reference>